<name>A0A7W8A6T3_9ACTN</name>
<proteinExistence type="predicted"/>
<dbReference type="AlphaFoldDB" id="A0A7W8A6T3"/>
<gene>
    <name evidence="1" type="ORF">HNR40_006127</name>
</gene>
<keyword evidence="2" id="KW-1185">Reference proteome</keyword>
<dbReference type="EMBL" id="JACHIN010000008">
    <property type="protein sequence ID" value="MBB5080640.1"/>
    <property type="molecule type" value="Genomic_DNA"/>
</dbReference>
<dbReference type="Proteomes" id="UP000568380">
    <property type="component" value="Unassembled WGS sequence"/>
</dbReference>
<organism evidence="1 2">
    <name type="scientific">Nonomuraea endophytica</name>
    <dbReference type="NCBI Taxonomy" id="714136"/>
    <lineage>
        <taxon>Bacteria</taxon>
        <taxon>Bacillati</taxon>
        <taxon>Actinomycetota</taxon>
        <taxon>Actinomycetes</taxon>
        <taxon>Streptosporangiales</taxon>
        <taxon>Streptosporangiaceae</taxon>
        <taxon>Nonomuraea</taxon>
    </lineage>
</organism>
<reference evidence="1 2" key="1">
    <citation type="submission" date="2020-08" db="EMBL/GenBank/DDBJ databases">
        <title>Genomic Encyclopedia of Type Strains, Phase IV (KMG-IV): sequencing the most valuable type-strain genomes for metagenomic binning, comparative biology and taxonomic classification.</title>
        <authorList>
            <person name="Goeker M."/>
        </authorList>
    </citation>
    <scope>NUCLEOTIDE SEQUENCE [LARGE SCALE GENOMIC DNA]</scope>
    <source>
        <strain evidence="1 2">DSM 45385</strain>
    </source>
</reference>
<sequence length="60" mass="6798">MEVVNVCAPETMAKEPTEELLRRYHPGTEVRAPLPGRTVPVDLSKAERLLGFTAEYRLQM</sequence>
<comment type="caution">
    <text evidence="1">The sequence shown here is derived from an EMBL/GenBank/DDBJ whole genome shotgun (WGS) entry which is preliminary data.</text>
</comment>
<evidence type="ECO:0000313" key="2">
    <source>
        <dbReference type="Proteomes" id="UP000568380"/>
    </source>
</evidence>
<protein>
    <submittedName>
        <fullName evidence="1">Uncharacterized protein</fullName>
    </submittedName>
</protein>
<accession>A0A7W8A6T3</accession>
<evidence type="ECO:0000313" key="1">
    <source>
        <dbReference type="EMBL" id="MBB5080640.1"/>
    </source>
</evidence>
<dbReference type="RefSeq" id="WP_221340968.1">
    <property type="nucleotide sequence ID" value="NZ_JACHIN010000008.1"/>
</dbReference>